<gene>
    <name evidence="3" type="ORF">DX908_07875</name>
</gene>
<keyword evidence="4" id="KW-1185">Reference proteome</keyword>
<reference evidence="3 4" key="1">
    <citation type="submission" date="2018-08" db="EMBL/GenBank/DDBJ databases">
        <title>Parvularcula sp. SM1705, isolated from surface water of the South Sea China.</title>
        <authorList>
            <person name="Sun L."/>
        </authorList>
    </citation>
    <scope>NUCLEOTIDE SEQUENCE [LARGE SCALE GENOMIC DNA]</scope>
    <source>
        <strain evidence="3 4">SM1705</strain>
    </source>
</reference>
<dbReference type="InterPro" id="IPR001375">
    <property type="entry name" value="Peptidase_S9_cat"/>
</dbReference>
<dbReference type="Proteomes" id="UP000264589">
    <property type="component" value="Unassembled WGS sequence"/>
</dbReference>
<dbReference type="InParanoid" id="A0A371RIB7"/>
<accession>A0A371RIB7</accession>
<name>A0A371RIB7_9PROT</name>
<comment type="caution">
    <text evidence="3">The sequence shown here is derived from an EMBL/GenBank/DDBJ whole genome shotgun (WGS) entry which is preliminary data.</text>
</comment>
<dbReference type="OrthoDB" id="9764953at2"/>
<dbReference type="AlphaFoldDB" id="A0A371RIB7"/>
<keyword evidence="1" id="KW-0732">Signal</keyword>
<feature type="signal peptide" evidence="1">
    <location>
        <begin position="1"/>
        <end position="20"/>
    </location>
</feature>
<dbReference type="PROSITE" id="PS51257">
    <property type="entry name" value="PROKAR_LIPOPROTEIN"/>
    <property type="match status" value="1"/>
</dbReference>
<dbReference type="GO" id="GO:0008236">
    <property type="term" value="F:serine-type peptidase activity"/>
    <property type="evidence" value="ECO:0007669"/>
    <property type="project" value="InterPro"/>
</dbReference>
<evidence type="ECO:0000259" key="2">
    <source>
        <dbReference type="Pfam" id="PF00326"/>
    </source>
</evidence>
<protein>
    <recommendedName>
        <fullName evidence="2">Peptidase S9 prolyl oligopeptidase catalytic domain-containing protein</fullName>
    </recommendedName>
</protein>
<evidence type="ECO:0000313" key="4">
    <source>
        <dbReference type="Proteomes" id="UP000264589"/>
    </source>
</evidence>
<dbReference type="EMBL" id="QUQO01000001">
    <property type="protein sequence ID" value="RFB05178.1"/>
    <property type="molecule type" value="Genomic_DNA"/>
</dbReference>
<feature type="domain" description="Peptidase S9 prolyl oligopeptidase catalytic" evidence="2">
    <location>
        <begin position="125"/>
        <end position="224"/>
    </location>
</feature>
<evidence type="ECO:0000313" key="3">
    <source>
        <dbReference type="EMBL" id="RFB05178.1"/>
    </source>
</evidence>
<proteinExistence type="predicted"/>
<dbReference type="Pfam" id="PF00326">
    <property type="entry name" value="Peptidase_S9"/>
    <property type="match status" value="1"/>
</dbReference>
<evidence type="ECO:0000256" key="1">
    <source>
        <dbReference type="SAM" id="SignalP"/>
    </source>
</evidence>
<dbReference type="RefSeq" id="WP_116391810.1">
    <property type="nucleotide sequence ID" value="NZ_CAXQPM010000023.1"/>
</dbReference>
<dbReference type="GO" id="GO:0006508">
    <property type="term" value="P:proteolysis"/>
    <property type="evidence" value="ECO:0007669"/>
    <property type="project" value="InterPro"/>
</dbReference>
<organism evidence="3 4">
    <name type="scientific">Parvularcula marina</name>
    <dbReference type="NCBI Taxonomy" id="2292771"/>
    <lineage>
        <taxon>Bacteria</taxon>
        <taxon>Pseudomonadati</taxon>
        <taxon>Pseudomonadota</taxon>
        <taxon>Alphaproteobacteria</taxon>
        <taxon>Parvularculales</taxon>
        <taxon>Parvularculaceae</taxon>
        <taxon>Parvularcula</taxon>
    </lineage>
</organism>
<dbReference type="InterPro" id="IPR029058">
    <property type="entry name" value="AB_hydrolase_fold"/>
</dbReference>
<feature type="chain" id="PRO_5016952334" description="Peptidase S9 prolyl oligopeptidase catalytic domain-containing protein" evidence="1">
    <location>
        <begin position="21"/>
        <end position="257"/>
    </location>
</feature>
<dbReference type="Gene3D" id="3.40.50.1820">
    <property type="entry name" value="alpha/beta hydrolase"/>
    <property type="match status" value="1"/>
</dbReference>
<sequence>MLKIFIALSLSLVMLACAQAAELPADFAAGEKRGWFSVKASPAEIIGAEAAANFVKGMDADQDLEFLIYVPESWEPGTPIGLLSYITPRRQAILPAGWGPALDETNMIFVELNRSGNSRRAQYRAYETILATYLIANHYPVDASRVYVAGFSGGGRMASMLAPTYAATFRGAIFICGVNRLDATEEQKALMRQNRYVFYTGARDQNRRETRSIFSQYKNEGIENVLLIDDRNATHQTPRGPELIEAIRFLDGEAEAE</sequence>
<dbReference type="SUPFAM" id="SSF53474">
    <property type="entry name" value="alpha/beta-Hydrolases"/>
    <property type="match status" value="1"/>
</dbReference>